<dbReference type="PIRSF" id="PIRSF017082">
    <property type="entry name" value="YflP"/>
    <property type="match status" value="1"/>
</dbReference>
<dbReference type="PROSITE" id="PS51318">
    <property type="entry name" value="TAT"/>
    <property type="match status" value="1"/>
</dbReference>
<organism evidence="3 4">
    <name type="scientific">Pigmentiphaga soli</name>
    <dbReference type="NCBI Taxonomy" id="1007095"/>
    <lineage>
        <taxon>Bacteria</taxon>
        <taxon>Pseudomonadati</taxon>
        <taxon>Pseudomonadota</taxon>
        <taxon>Betaproteobacteria</taxon>
        <taxon>Burkholderiales</taxon>
        <taxon>Alcaligenaceae</taxon>
        <taxon>Pigmentiphaga</taxon>
    </lineage>
</organism>
<dbReference type="PANTHER" id="PTHR42928:SF5">
    <property type="entry name" value="BLR1237 PROTEIN"/>
    <property type="match status" value="1"/>
</dbReference>
<reference evidence="4" key="1">
    <citation type="journal article" date="2019" name="Int. J. Syst. Evol. Microbiol.">
        <title>The Global Catalogue of Microorganisms (GCM) 10K type strain sequencing project: providing services to taxonomists for standard genome sequencing and annotation.</title>
        <authorList>
            <consortium name="The Broad Institute Genomics Platform"/>
            <consortium name="The Broad Institute Genome Sequencing Center for Infectious Disease"/>
            <person name="Wu L."/>
            <person name="Ma J."/>
        </authorList>
    </citation>
    <scope>NUCLEOTIDE SEQUENCE [LARGE SCALE GENOMIC DNA]</scope>
    <source>
        <strain evidence="4">JCM 17666</strain>
    </source>
</reference>
<keyword evidence="2" id="KW-0732">Signal</keyword>
<dbReference type="Gene3D" id="3.40.190.150">
    <property type="entry name" value="Bordetella uptake gene, domain 1"/>
    <property type="match status" value="1"/>
</dbReference>
<accession>A0ABP8GFJ8</accession>
<dbReference type="CDD" id="cd13578">
    <property type="entry name" value="PBP2_Bug27"/>
    <property type="match status" value="1"/>
</dbReference>
<dbReference type="PANTHER" id="PTHR42928">
    <property type="entry name" value="TRICARBOXYLATE-BINDING PROTEIN"/>
    <property type="match status" value="1"/>
</dbReference>
<sequence>MKDENDARMQPGRRAFTALALAAAAGVAASGKAAAEGSASNYPSKPIRLIAPFAPGGTVDIVSRMVGAALSRRLNQPVVVENRGGAGTIIGTEAAVRAAPDGYTLYVGVSTLTTNPGLYGHLPYDAEKDLAPISLIARMPVVPFANPAFPAKDVGQLIQYAKAHPDEVNFGSPGYGTMSGMTAELLKKRTGTRMTHIQYKGGAQSMSDTLAGHIAMTWGTVAQGVEQHKAGQLRALGVSSQRRHPLLPDVATFQEQGIDIVTTDWYGLFAPAGIPAGIRDMLNASIKAILAEPHFGDPAPAFEFVSSTPDELGALVKSETDRWTPLIRTLGIKPE</sequence>
<evidence type="ECO:0000313" key="3">
    <source>
        <dbReference type="EMBL" id="GAA4323482.1"/>
    </source>
</evidence>
<gene>
    <name evidence="3" type="ORF">GCM10023144_04350</name>
</gene>
<feature type="signal peptide" evidence="2">
    <location>
        <begin position="1"/>
        <end position="35"/>
    </location>
</feature>
<name>A0ABP8GFJ8_9BURK</name>
<dbReference type="Proteomes" id="UP001501671">
    <property type="component" value="Unassembled WGS sequence"/>
</dbReference>
<comment type="similarity">
    <text evidence="1">Belongs to the UPF0065 (bug) family.</text>
</comment>
<comment type="caution">
    <text evidence="3">The sequence shown here is derived from an EMBL/GenBank/DDBJ whole genome shotgun (WGS) entry which is preliminary data.</text>
</comment>
<evidence type="ECO:0000256" key="1">
    <source>
        <dbReference type="ARBA" id="ARBA00006987"/>
    </source>
</evidence>
<evidence type="ECO:0000313" key="4">
    <source>
        <dbReference type="Proteomes" id="UP001501671"/>
    </source>
</evidence>
<protein>
    <submittedName>
        <fullName evidence="3">Tripartite tricarboxylate transporter substrate binding protein</fullName>
    </submittedName>
</protein>
<feature type="chain" id="PRO_5046694085" evidence="2">
    <location>
        <begin position="36"/>
        <end position="335"/>
    </location>
</feature>
<dbReference type="Gene3D" id="3.40.190.10">
    <property type="entry name" value="Periplasmic binding protein-like II"/>
    <property type="match status" value="1"/>
</dbReference>
<dbReference type="RefSeq" id="WP_345245842.1">
    <property type="nucleotide sequence ID" value="NZ_BAABFO010000001.1"/>
</dbReference>
<proteinExistence type="inferred from homology"/>
<dbReference type="EMBL" id="BAABFO010000001">
    <property type="protein sequence ID" value="GAA4323482.1"/>
    <property type="molecule type" value="Genomic_DNA"/>
</dbReference>
<dbReference type="InterPro" id="IPR042100">
    <property type="entry name" value="Bug_dom1"/>
</dbReference>
<dbReference type="Pfam" id="PF03401">
    <property type="entry name" value="TctC"/>
    <property type="match status" value="1"/>
</dbReference>
<keyword evidence="4" id="KW-1185">Reference proteome</keyword>
<dbReference type="InterPro" id="IPR006311">
    <property type="entry name" value="TAT_signal"/>
</dbReference>
<dbReference type="InterPro" id="IPR005064">
    <property type="entry name" value="BUG"/>
</dbReference>
<evidence type="ECO:0000256" key="2">
    <source>
        <dbReference type="SAM" id="SignalP"/>
    </source>
</evidence>
<dbReference type="SUPFAM" id="SSF53850">
    <property type="entry name" value="Periplasmic binding protein-like II"/>
    <property type="match status" value="1"/>
</dbReference>